<organism evidence="2 3">
    <name type="scientific">Absicoccus porci</name>
    <dbReference type="NCBI Taxonomy" id="2486576"/>
    <lineage>
        <taxon>Bacteria</taxon>
        <taxon>Bacillati</taxon>
        <taxon>Bacillota</taxon>
        <taxon>Erysipelotrichia</taxon>
        <taxon>Erysipelotrichales</taxon>
        <taxon>Erysipelotrichaceae</taxon>
        <taxon>Absicoccus</taxon>
    </lineage>
</organism>
<evidence type="ECO:0000313" key="2">
    <source>
        <dbReference type="EMBL" id="RNM30294.1"/>
    </source>
</evidence>
<dbReference type="Pfam" id="PF01966">
    <property type="entry name" value="HD"/>
    <property type="match status" value="1"/>
</dbReference>
<dbReference type="RefSeq" id="WP_128520218.1">
    <property type="nucleotide sequence ID" value="NZ_RJQC01000002.1"/>
</dbReference>
<feature type="domain" description="HD/PDEase" evidence="1">
    <location>
        <begin position="25"/>
        <end position="158"/>
    </location>
</feature>
<accession>A0A3N0HZX5</accession>
<dbReference type="CDD" id="cd00077">
    <property type="entry name" value="HDc"/>
    <property type="match status" value="1"/>
</dbReference>
<keyword evidence="3" id="KW-1185">Reference proteome</keyword>
<reference evidence="2 3" key="1">
    <citation type="submission" date="2018-11" db="EMBL/GenBank/DDBJ databases">
        <title>Clostridium sp. nov., a member of the family Erysipelotrichaceae isolated from pig faeces.</title>
        <authorList>
            <person name="Chang Y.-H."/>
        </authorList>
    </citation>
    <scope>NUCLEOTIDE SEQUENCE [LARGE SCALE GENOMIC DNA]</scope>
    <source>
        <strain evidence="2 3">YH-panp20</strain>
    </source>
</reference>
<protein>
    <submittedName>
        <fullName evidence="2">HD domain-containing protein</fullName>
    </submittedName>
</protein>
<name>A0A3N0HZX5_9FIRM</name>
<dbReference type="InterPro" id="IPR006674">
    <property type="entry name" value="HD_domain"/>
</dbReference>
<dbReference type="InterPro" id="IPR003607">
    <property type="entry name" value="HD/PDEase_dom"/>
</dbReference>
<comment type="caution">
    <text evidence="2">The sequence shown here is derived from an EMBL/GenBank/DDBJ whole genome shotgun (WGS) entry which is preliminary data.</text>
</comment>
<sequence>MQIDRKHVNETFLKDVSIFDENDIKIKLKIDHTYRVASLCERIAHSLHLNQEDIDLAWLLGIFHDLGRFVQVQQYGTFYDSLSENHALLSCRYLFSQNKIREYILDPSEDPLIKKAVFYHNVYALPKDLTNRELLFAQILRDADKIDILKVNLETPLEDIYDVSLEELKQEDISNAIIQDALSHRLVDLSHAQTHMDHYVAHICFVYGLVYPESIRIMKQQGYLEQLLDFPSENPDTKQALSQVQDHVAQYMKDIIDN</sequence>
<dbReference type="AlphaFoldDB" id="A0A3N0HZX5"/>
<evidence type="ECO:0000259" key="1">
    <source>
        <dbReference type="SMART" id="SM00471"/>
    </source>
</evidence>
<dbReference type="Proteomes" id="UP000276568">
    <property type="component" value="Unassembled WGS sequence"/>
</dbReference>
<gene>
    <name evidence="2" type="ORF">EDX97_05720</name>
</gene>
<evidence type="ECO:0000313" key="3">
    <source>
        <dbReference type="Proteomes" id="UP000276568"/>
    </source>
</evidence>
<dbReference type="OrthoDB" id="9797344at2"/>
<dbReference type="Gene3D" id="1.10.3210.10">
    <property type="entry name" value="Hypothetical protein af1432"/>
    <property type="match status" value="1"/>
</dbReference>
<dbReference type="SUPFAM" id="SSF109604">
    <property type="entry name" value="HD-domain/PDEase-like"/>
    <property type="match status" value="1"/>
</dbReference>
<proteinExistence type="predicted"/>
<dbReference type="SMART" id="SM00471">
    <property type="entry name" value="HDc"/>
    <property type="match status" value="1"/>
</dbReference>
<dbReference type="EMBL" id="RJQC01000002">
    <property type="protein sequence ID" value="RNM30294.1"/>
    <property type="molecule type" value="Genomic_DNA"/>
</dbReference>